<protein>
    <recommendedName>
        <fullName evidence="5">Sortase family protein</fullName>
    </recommendedName>
</protein>
<keyword evidence="2" id="KW-0472">Membrane</keyword>
<evidence type="ECO:0000256" key="1">
    <source>
        <dbReference type="ARBA" id="ARBA00022801"/>
    </source>
</evidence>
<keyword evidence="2" id="KW-0812">Transmembrane</keyword>
<keyword evidence="1" id="KW-0378">Hydrolase</keyword>
<proteinExistence type="predicted"/>
<dbReference type="AlphaFoldDB" id="A0A0G0IQK6"/>
<gene>
    <name evidence="3" type="ORF">US40_C0002G0003</name>
</gene>
<dbReference type="NCBIfam" id="TIGR01076">
    <property type="entry name" value="sortase_fam"/>
    <property type="match status" value="1"/>
</dbReference>
<evidence type="ECO:0000313" key="3">
    <source>
        <dbReference type="EMBL" id="KKQ26469.1"/>
    </source>
</evidence>
<dbReference type="GO" id="GO:0016787">
    <property type="term" value="F:hydrolase activity"/>
    <property type="evidence" value="ECO:0007669"/>
    <property type="project" value="UniProtKB-KW"/>
</dbReference>
<organism evidence="3 4">
    <name type="scientific">Candidatus Roizmanbacteria bacterium GW2011_GWC2_37_13</name>
    <dbReference type="NCBI Taxonomy" id="1618486"/>
    <lineage>
        <taxon>Bacteria</taxon>
        <taxon>Candidatus Roizmaniibacteriota</taxon>
    </lineage>
</organism>
<name>A0A0G0IQK6_9BACT</name>
<sequence length="212" mass="24105">MASTTSSKKGSKLSKIFLRIGFTLFLTGLALFFFSFYRVLWQETKYNLTNLTNRTNLTNKPIKPIDEEFGIVIPKINANAKVISNVDPYDSKDYQYALTKGVAHAKGTAFPGHAGNTFIFAHSSVDWYIANRYNSVFYLLNKLEKGDKIEMYYKKKKYVYEVSEKKMVEASDVSHLDPLTKSGSVLTLMTCWPPGTTLKRLIIQAKIKTLDK</sequence>
<dbReference type="InterPro" id="IPR005754">
    <property type="entry name" value="Sortase"/>
</dbReference>
<comment type="caution">
    <text evidence="3">The sequence shown here is derived from an EMBL/GenBank/DDBJ whole genome shotgun (WGS) entry which is preliminary data.</text>
</comment>
<dbReference type="Gene3D" id="2.40.260.10">
    <property type="entry name" value="Sortase"/>
    <property type="match status" value="1"/>
</dbReference>
<evidence type="ECO:0000313" key="4">
    <source>
        <dbReference type="Proteomes" id="UP000034917"/>
    </source>
</evidence>
<dbReference type="Proteomes" id="UP000034917">
    <property type="component" value="Unassembled WGS sequence"/>
</dbReference>
<accession>A0A0G0IQK6</accession>
<keyword evidence="2" id="KW-1133">Transmembrane helix</keyword>
<reference evidence="3 4" key="1">
    <citation type="journal article" date="2015" name="Nature">
        <title>rRNA introns, odd ribosomes, and small enigmatic genomes across a large radiation of phyla.</title>
        <authorList>
            <person name="Brown C.T."/>
            <person name="Hug L.A."/>
            <person name="Thomas B.C."/>
            <person name="Sharon I."/>
            <person name="Castelle C.J."/>
            <person name="Singh A."/>
            <person name="Wilkins M.J."/>
            <person name="Williams K.H."/>
            <person name="Banfield J.F."/>
        </authorList>
    </citation>
    <scope>NUCLEOTIDE SEQUENCE [LARGE SCALE GENOMIC DNA]</scope>
</reference>
<dbReference type="EMBL" id="LBSV01000002">
    <property type="protein sequence ID" value="KKQ26469.1"/>
    <property type="molecule type" value="Genomic_DNA"/>
</dbReference>
<evidence type="ECO:0000256" key="2">
    <source>
        <dbReference type="SAM" id="Phobius"/>
    </source>
</evidence>
<dbReference type="SUPFAM" id="SSF63817">
    <property type="entry name" value="Sortase"/>
    <property type="match status" value="1"/>
</dbReference>
<dbReference type="InterPro" id="IPR023365">
    <property type="entry name" value="Sortase_dom-sf"/>
</dbReference>
<evidence type="ECO:0008006" key="5">
    <source>
        <dbReference type="Google" id="ProtNLM"/>
    </source>
</evidence>
<feature type="transmembrane region" description="Helical" evidence="2">
    <location>
        <begin position="16"/>
        <end position="37"/>
    </location>
</feature>
<dbReference type="Pfam" id="PF04203">
    <property type="entry name" value="Sortase"/>
    <property type="match status" value="1"/>
</dbReference>